<accession>A0ABN1TNE2</accession>
<feature type="transmembrane region" description="Helical" evidence="1">
    <location>
        <begin position="140"/>
        <end position="159"/>
    </location>
</feature>
<feature type="transmembrane region" description="Helical" evidence="1">
    <location>
        <begin position="197"/>
        <end position="218"/>
    </location>
</feature>
<evidence type="ECO:0000313" key="2">
    <source>
        <dbReference type="EMBL" id="GAA1095389.1"/>
    </source>
</evidence>
<organism evidence="2 3">
    <name type="scientific">Nocardioides dubius</name>
    <dbReference type="NCBI Taxonomy" id="317019"/>
    <lineage>
        <taxon>Bacteria</taxon>
        <taxon>Bacillati</taxon>
        <taxon>Actinomycetota</taxon>
        <taxon>Actinomycetes</taxon>
        <taxon>Propionibacteriales</taxon>
        <taxon>Nocardioidaceae</taxon>
        <taxon>Nocardioides</taxon>
    </lineage>
</organism>
<evidence type="ECO:0000256" key="1">
    <source>
        <dbReference type="SAM" id="Phobius"/>
    </source>
</evidence>
<reference evidence="2 3" key="1">
    <citation type="journal article" date="2019" name="Int. J. Syst. Evol. Microbiol.">
        <title>The Global Catalogue of Microorganisms (GCM) 10K type strain sequencing project: providing services to taxonomists for standard genome sequencing and annotation.</title>
        <authorList>
            <consortium name="The Broad Institute Genomics Platform"/>
            <consortium name="The Broad Institute Genome Sequencing Center for Infectious Disease"/>
            <person name="Wu L."/>
            <person name="Ma J."/>
        </authorList>
    </citation>
    <scope>NUCLEOTIDE SEQUENCE [LARGE SCALE GENOMIC DNA]</scope>
    <source>
        <strain evidence="2 3">JCM 13008</strain>
    </source>
</reference>
<feature type="transmembrane region" description="Helical" evidence="1">
    <location>
        <begin position="112"/>
        <end position="133"/>
    </location>
</feature>
<comment type="caution">
    <text evidence="2">The sequence shown here is derived from an EMBL/GenBank/DDBJ whole genome shotgun (WGS) entry which is preliminary data.</text>
</comment>
<sequence length="254" mass="25525">MAAVVQAAAARDLAVSGFAEFVRASVRSPTMLAVVGAYLVGFLLHAVSVVLLPLYLAQACVAFSMPVTAVCSALVFHEPLGRSRIVGVVAVCLGITLLAFGAGEPGPQIEGWALPLGLAALLVVCVAGGLALLRGSDAVALGALAGLGYAGSALAMRGIGVEITAPVLASAALLPLFGLVAFWLYSVSMSRADVTPATGAMIVNQTFVPAVVGLLLMGDSLHADGVWLVVTGLILGTLGAIRLSPRLDGRGLTG</sequence>
<keyword evidence="1" id="KW-1133">Transmembrane helix</keyword>
<keyword evidence="1" id="KW-0472">Membrane</keyword>
<proteinExistence type="predicted"/>
<feature type="transmembrane region" description="Helical" evidence="1">
    <location>
        <begin position="83"/>
        <end position="100"/>
    </location>
</feature>
<feature type="transmembrane region" description="Helical" evidence="1">
    <location>
        <begin position="165"/>
        <end position="185"/>
    </location>
</feature>
<name>A0ABN1TNE2_9ACTN</name>
<dbReference type="PANTHER" id="PTHR40761">
    <property type="entry name" value="CONSERVED INTEGRAL MEMBRANE ALANINE VALINE AND LEUCINE RICH PROTEIN-RELATED"/>
    <property type="match status" value="1"/>
</dbReference>
<protein>
    <recommendedName>
        <fullName evidence="4">DMT family transporter</fullName>
    </recommendedName>
</protein>
<evidence type="ECO:0000313" key="3">
    <source>
        <dbReference type="Proteomes" id="UP001501581"/>
    </source>
</evidence>
<feature type="transmembrane region" description="Helical" evidence="1">
    <location>
        <begin position="224"/>
        <end position="243"/>
    </location>
</feature>
<keyword evidence="3" id="KW-1185">Reference proteome</keyword>
<dbReference type="Proteomes" id="UP001501581">
    <property type="component" value="Unassembled WGS sequence"/>
</dbReference>
<dbReference type="SUPFAM" id="SSF103481">
    <property type="entry name" value="Multidrug resistance efflux transporter EmrE"/>
    <property type="match status" value="1"/>
</dbReference>
<evidence type="ECO:0008006" key="4">
    <source>
        <dbReference type="Google" id="ProtNLM"/>
    </source>
</evidence>
<keyword evidence="1" id="KW-0812">Transmembrane</keyword>
<feature type="transmembrane region" description="Helical" evidence="1">
    <location>
        <begin position="31"/>
        <end position="49"/>
    </location>
</feature>
<gene>
    <name evidence="2" type="ORF">GCM10009668_09290</name>
</gene>
<dbReference type="InterPro" id="IPR037185">
    <property type="entry name" value="EmrE-like"/>
</dbReference>
<dbReference type="Gene3D" id="1.10.3730.20">
    <property type="match status" value="1"/>
</dbReference>
<dbReference type="PANTHER" id="PTHR40761:SF1">
    <property type="entry name" value="CONSERVED INTEGRAL MEMBRANE ALANINE VALINE AND LEUCINE RICH PROTEIN-RELATED"/>
    <property type="match status" value="1"/>
</dbReference>
<feature type="transmembrane region" description="Helical" evidence="1">
    <location>
        <begin position="55"/>
        <end position="76"/>
    </location>
</feature>
<dbReference type="RefSeq" id="WP_343991843.1">
    <property type="nucleotide sequence ID" value="NZ_BAAALG010000003.1"/>
</dbReference>
<dbReference type="EMBL" id="BAAALG010000003">
    <property type="protein sequence ID" value="GAA1095389.1"/>
    <property type="molecule type" value="Genomic_DNA"/>
</dbReference>